<evidence type="ECO:0000313" key="1">
    <source>
        <dbReference type="EMBL" id="KAJ8424946.1"/>
    </source>
</evidence>
<dbReference type="OrthoDB" id="1761837at2759"/>
<comment type="caution">
    <text evidence="1">The sequence shown here is derived from an EMBL/GenBank/DDBJ whole genome shotgun (WGS) entry which is preliminary data.</text>
</comment>
<name>A0A9Q1GQB3_9CARY</name>
<sequence>MDILDAEPNPTECMGESDDVNFKKELAHVPLPSGSQCLLSIRRIPSFAKDLFDSELRLDGLKGVCFPNNDEVKSICRAHAPSLVPRPQHPLRAPQGGIFIFNADAVIKEVDKNVVRIFGVSTPIDGLHSLKGDFDSLYATILQIGVEVTTLKSKKDLNSQVWPASICFKKLSGKLLTCRIDITSATEMTDVAIKATLEKIEAYIKDSFKDLKNFQWNPLLTPFF</sequence>
<proteinExistence type="predicted"/>
<gene>
    <name evidence="1" type="ORF">Cgig2_002571</name>
</gene>
<dbReference type="Proteomes" id="UP001153076">
    <property type="component" value="Unassembled WGS sequence"/>
</dbReference>
<evidence type="ECO:0000313" key="2">
    <source>
        <dbReference type="Proteomes" id="UP001153076"/>
    </source>
</evidence>
<accession>A0A9Q1GQB3</accession>
<dbReference type="AlphaFoldDB" id="A0A9Q1GQB3"/>
<reference evidence="1" key="1">
    <citation type="submission" date="2022-04" db="EMBL/GenBank/DDBJ databases">
        <title>Carnegiea gigantea Genome sequencing and assembly v2.</title>
        <authorList>
            <person name="Copetti D."/>
            <person name="Sanderson M.J."/>
            <person name="Burquez A."/>
            <person name="Wojciechowski M.F."/>
        </authorList>
    </citation>
    <scope>NUCLEOTIDE SEQUENCE</scope>
    <source>
        <strain evidence="1">SGP5-SGP5p</strain>
        <tissue evidence="1">Aerial part</tissue>
    </source>
</reference>
<organism evidence="1 2">
    <name type="scientific">Carnegiea gigantea</name>
    <dbReference type="NCBI Taxonomy" id="171969"/>
    <lineage>
        <taxon>Eukaryota</taxon>
        <taxon>Viridiplantae</taxon>
        <taxon>Streptophyta</taxon>
        <taxon>Embryophyta</taxon>
        <taxon>Tracheophyta</taxon>
        <taxon>Spermatophyta</taxon>
        <taxon>Magnoliopsida</taxon>
        <taxon>eudicotyledons</taxon>
        <taxon>Gunneridae</taxon>
        <taxon>Pentapetalae</taxon>
        <taxon>Caryophyllales</taxon>
        <taxon>Cactineae</taxon>
        <taxon>Cactaceae</taxon>
        <taxon>Cactoideae</taxon>
        <taxon>Echinocereeae</taxon>
        <taxon>Carnegiea</taxon>
    </lineage>
</organism>
<protein>
    <submittedName>
        <fullName evidence="1">Uncharacterized protein</fullName>
    </submittedName>
</protein>
<dbReference type="EMBL" id="JAKOGI010001576">
    <property type="protein sequence ID" value="KAJ8424946.1"/>
    <property type="molecule type" value="Genomic_DNA"/>
</dbReference>
<keyword evidence="2" id="KW-1185">Reference proteome</keyword>